<proteinExistence type="inferred from homology"/>
<feature type="domain" description="Sulfotransferase" evidence="4">
    <location>
        <begin position="124"/>
        <end position="297"/>
    </location>
</feature>
<dbReference type="InterPro" id="IPR000863">
    <property type="entry name" value="Sulfotransferase_dom"/>
</dbReference>
<dbReference type="Pfam" id="PF00685">
    <property type="entry name" value="Sulfotransfer_1"/>
    <property type="match status" value="1"/>
</dbReference>
<accession>A0ABV5I0R7</accession>
<reference evidence="5 6" key="1">
    <citation type="submission" date="2024-09" db="EMBL/GenBank/DDBJ databases">
        <authorList>
            <person name="Sun Q."/>
            <person name="Mori K."/>
        </authorList>
    </citation>
    <scope>NUCLEOTIDE SEQUENCE [LARGE SCALE GENOMIC DNA]</scope>
    <source>
        <strain evidence="5 6">CECT 9424</strain>
    </source>
</reference>
<dbReference type="Gene3D" id="3.40.50.300">
    <property type="entry name" value="P-loop containing nucleotide triphosphate hydrolases"/>
    <property type="match status" value="1"/>
</dbReference>
<gene>
    <name evidence="5" type="ORF">ACFFU4_11065</name>
</gene>
<keyword evidence="2" id="KW-0808">Transferase</keyword>
<evidence type="ECO:0000313" key="5">
    <source>
        <dbReference type="EMBL" id="MFB9150287.1"/>
    </source>
</evidence>
<dbReference type="EMBL" id="JBHMEC010000017">
    <property type="protein sequence ID" value="MFB9150287.1"/>
    <property type="molecule type" value="Genomic_DNA"/>
</dbReference>
<keyword evidence="6" id="KW-1185">Reference proteome</keyword>
<sequence>MPDLTSRETWTAASRHLLLAPLFFLPRHRRIAAERYLRGRQEYARLQQADWALVSWGKSGRTWFRVMLSRFYQLHFGLDTDYMLEFDNFHRLNPQAPKVLFSHNNYIRDYTGHRDSLDHYKGRRLVLMVRDPRDVAVSQYFQWRYRMLPRKKALNAYPPHGAEVDVFDFVCNPDCGIPRIVEAFNTWARAIPALGEDVLLVRYEDLRADPAAVLERVVSFTGLDPRPEHIEAARDYADYENMKKREASKEGMRGSGQRVKPGDEGNPDSFKVRRGKVGGYRDYFTPEQVQTVDAMVDGVLDPSFGYSAP</sequence>
<comment type="caution">
    <text evidence="5">The sequence shown here is derived from an EMBL/GenBank/DDBJ whole genome shotgun (WGS) entry which is preliminary data.</text>
</comment>
<comment type="similarity">
    <text evidence="1">Belongs to the sulfotransferase 1 family.</text>
</comment>
<organism evidence="5 6">
    <name type="scientific">Roseovarius ramblicola</name>
    <dbReference type="NCBI Taxonomy" id="2022336"/>
    <lineage>
        <taxon>Bacteria</taxon>
        <taxon>Pseudomonadati</taxon>
        <taxon>Pseudomonadota</taxon>
        <taxon>Alphaproteobacteria</taxon>
        <taxon>Rhodobacterales</taxon>
        <taxon>Roseobacteraceae</taxon>
        <taxon>Roseovarius</taxon>
    </lineage>
</organism>
<dbReference type="InterPro" id="IPR027417">
    <property type="entry name" value="P-loop_NTPase"/>
</dbReference>
<dbReference type="PANTHER" id="PTHR11783">
    <property type="entry name" value="SULFOTRANSFERASE SULT"/>
    <property type="match status" value="1"/>
</dbReference>
<evidence type="ECO:0000259" key="4">
    <source>
        <dbReference type="Pfam" id="PF00685"/>
    </source>
</evidence>
<evidence type="ECO:0000313" key="6">
    <source>
        <dbReference type="Proteomes" id="UP001589670"/>
    </source>
</evidence>
<protein>
    <submittedName>
        <fullName evidence="5">Sulfotransferase domain-containing protein</fullName>
    </submittedName>
</protein>
<evidence type="ECO:0000256" key="1">
    <source>
        <dbReference type="ARBA" id="ARBA00005771"/>
    </source>
</evidence>
<name>A0ABV5I0R7_9RHOB</name>
<dbReference type="SUPFAM" id="SSF52540">
    <property type="entry name" value="P-loop containing nucleoside triphosphate hydrolases"/>
    <property type="match status" value="1"/>
</dbReference>
<dbReference type="RefSeq" id="WP_377069829.1">
    <property type="nucleotide sequence ID" value="NZ_JBHMEC010000017.1"/>
</dbReference>
<feature type="region of interest" description="Disordered" evidence="3">
    <location>
        <begin position="244"/>
        <end position="274"/>
    </location>
</feature>
<dbReference type="Proteomes" id="UP001589670">
    <property type="component" value="Unassembled WGS sequence"/>
</dbReference>
<evidence type="ECO:0000256" key="3">
    <source>
        <dbReference type="SAM" id="MobiDB-lite"/>
    </source>
</evidence>
<evidence type="ECO:0000256" key="2">
    <source>
        <dbReference type="ARBA" id="ARBA00022679"/>
    </source>
</evidence>